<sequence>MRRVAGIKTRKNILNGLHAFFSWLKSKKIIEAIPEWPKISGSNAKARVAIDIETQNDGLSKIPEEHRDVLEFGFETGLRPGETCALLVGDVDLANNRVIIQRTWSGAHLKPSTKTNEEKYIPLSVRAREIVTEHKKDKLPATFLFINPNTGRCYRQKQLNNIWHTYIVVSQLHIMRHLVTRSAHRSHKPPELISLMPSF</sequence>
<dbReference type="Pfam" id="PF00589">
    <property type="entry name" value="Phage_integrase"/>
    <property type="match status" value="1"/>
</dbReference>
<protein>
    <recommendedName>
        <fullName evidence="2">Tyr recombinase domain-containing protein</fullName>
    </recommendedName>
</protein>
<reference evidence="4" key="1">
    <citation type="submission" date="2018-03" db="EMBL/GenBank/DDBJ databases">
        <authorList>
            <person name="Zecchin S."/>
        </authorList>
    </citation>
    <scope>NUCLEOTIDE SEQUENCE [LARGE SCALE GENOMIC DNA]</scope>
</reference>
<evidence type="ECO:0000259" key="2">
    <source>
        <dbReference type="PROSITE" id="PS51898"/>
    </source>
</evidence>
<dbReference type="GO" id="GO:0006310">
    <property type="term" value="P:DNA recombination"/>
    <property type="evidence" value="ECO:0007669"/>
    <property type="project" value="UniProtKB-KW"/>
</dbReference>
<evidence type="ECO:0000256" key="1">
    <source>
        <dbReference type="ARBA" id="ARBA00023172"/>
    </source>
</evidence>
<dbReference type="AlphaFoldDB" id="A0A2U3QET7"/>
<organism evidence="3 4">
    <name type="scientific">Candidatus Sulfobium mesophilum</name>
    <dbReference type="NCBI Taxonomy" id="2016548"/>
    <lineage>
        <taxon>Bacteria</taxon>
        <taxon>Pseudomonadati</taxon>
        <taxon>Nitrospirota</taxon>
        <taxon>Nitrospiria</taxon>
        <taxon>Nitrospirales</taxon>
        <taxon>Nitrospiraceae</taxon>
        <taxon>Candidatus Sulfobium</taxon>
    </lineage>
</organism>
<gene>
    <name evidence="3" type="ORF">NBG4_1390002</name>
</gene>
<feature type="domain" description="Tyr recombinase" evidence="2">
    <location>
        <begin position="45"/>
        <end position="199"/>
    </location>
</feature>
<dbReference type="GO" id="GO:0003677">
    <property type="term" value="F:DNA binding"/>
    <property type="evidence" value="ECO:0007669"/>
    <property type="project" value="InterPro"/>
</dbReference>
<dbReference type="OrthoDB" id="5391994at2"/>
<proteinExistence type="predicted"/>
<evidence type="ECO:0000313" key="4">
    <source>
        <dbReference type="Proteomes" id="UP000245125"/>
    </source>
</evidence>
<accession>A0A2U3QET7</accession>
<dbReference type="InterPro" id="IPR002104">
    <property type="entry name" value="Integrase_catalytic"/>
</dbReference>
<dbReference type="EMBL" id="OUUY01000045">
    <property type="protein sequence ID" value="SPP99941.1"/>
    <property type="molecule type" value="Genomic_DNA"/>
</dbReference>
<dbReference type="GO" id="GO:0015074">
    <property type="term" value="P:DNA integration"/>
    <property type="evidence" value="ECO:0007669"/>
    <property type="project" value="InterPro"/>
</dbReference>
<dbReference type="InterPro" id="IPR011010">
    <property type="entry name" value="DNA_brk_join_enz"/>
</dbReference>
<dbReference type="Gene3D" id="1.10.443.10">
    <property type="entry name" value="Intergrase catalytic core"/>
    <property type="match status" value="1"/>
</dbReference>
<keyword evidence="4" id="KW-1185">Reference proteome</keyword>
<dbReference type="SUPFAM" id="SSF56349">
    <property type="entry name" value="DNA breaking-rejoining enzymes"/>
    <property type="match status" value="1"/>
</dbReference>
<dbReference type="PROSITE" id="PS51898">
    <property type="entry name" value="TYR_RECOMBINASE"/>
    <property type="match status" value="1"/>
</dbReference>
<evidence type="ECO:0000313" key="3">
    <source>
        <dbReference type="EMBL" id="SPP99941.1"/>
    </source>
</evidence>
<keyword evidence="1" id="KW-0233">DNA recombination</keyword>
<name>A0A2U3QET7_9BACT</name>
<dbReference type="Proteomes" id="UP000245125">
    <property type="component" value="Unassembled WGS sequence"/>
</dbReference>
<dbReference type="InterPro" id="IPR013762">
    <property type="entry name" value="Integrase-like_cat_sf"/>
</dbReference>